<dbReference type="AlphaFoldDB" id="A0A7J0G068"/>
<organism evidence="1 2">
    <name type="scientific">Actinidia rufa</name>
    <dbReference type="NCBI Taxonomy" id="165716"/>
    <lineage>
        <taxon>Eukaryota</taxon>
        <taxon>Viridiplantae</taxon>
        <taxon>Streptophyta</taxon>
        <taxon>Embryophyta</taxon>
        <taxon>Tracheophyta</taxon>
        <taxon>Spermatophyta</taxon>
        <taxon>Magnoliopsida</taxon>
        <taxon>eudicotyledons</taxon>
        <taxon>Gunneridae</taxon>
        <taxon>Pentapetalae</taxon>
        <taxon>asterids</taxon>
        <taxon>Ericales</taxon>
        <taxon>Actinidiaceae</taxon>
        <taxon>Actinidia</taxon>
    </lineage>
</organism>
<proteinExistence type="predicted"/>
<sequence length="99" mass="10671">MGNIGSIIINFVHGYNPPSNPVDEIGRRVQEVIRAQISSPLQSCRRDEVVNWKLPQEGWVKVNADGTPGPKVALTGRALQDANGAWLGGFHADMGYACG</sequence>
<evidence type="ECO:0000313" key="1">
    <source>
        <dbReference type="EMBL" id="GFZ04331.1"/>
    </source>
</evidence>
<comment type="caution">
    <text evidence="1">The sequence shown here is derived from an EMBL/GenBank/DDBJ whole genome shotgun (WGS) entry which is preliminary data.</text>
</comment>
<reference evidence="1 2" key="1">
    <citation type="submission" date="2019-07" db="EMBL/GenBank/DDBJ databases">
        <title>De Novo Assembly of kiwifruit Actinidia rufa.</title>
        <authorList>
            <person name="Sugita-Konishi S."/>
            <person name="Sato K."/>
            <person name="Mori E."/>
            <person name="Abe Y."/>
            <person name="Kisaki G."/>
            <person name="Hamano K."/>
            <person name="Suezawa K."/>
            <person name="Otani M."/>
            <person name="Fukuda T."/>
            <person name="Manabe T."/>
            <person name="Gomi K."/>
            <person name="Tabuchi M."/>
            <person name="Akimitsu K."/>
            <person name="Kataoka I."/>
        </authorList>
    </citation>
    <scope>NUCLEOTIDE SEQUENCE [LARGE SCALE GENOMIC DNA]</scope>
    <source>
        <strain evidence="2">cv. Fuchu</strain>
    </source>
</reference>
<protein>
    <submittedName>
        <fullName evidence="1">Uncharacterized protein</fullName>
    </submittedName>
</protein>
<name>A0A7J0G068_9ERIC</name>
<evidence type="ECO:0000313" key="2">
    <source>
        <dbReference type="Proteomes" id="UP000585474"/>
    </source>
</evidence>
<accession>A0A7J0G068</accession>
<gene>
    <name evidence="1" type="ORF">Acr_16g0009550</name>
</gene>
<keyword evidence="2" id="KW-1185">Reference proteome</keyword>
<dbReference type="Proteomes" id="UP000585474">
    <property type="component" value="Unassembled WGS sequence"/>
</dbReference>
<dbReference type="EMBL" id="BJWL01000016">
    <property type="protein sequence ID" value="GFZ04331.1"/>
    <property type="molecule type" value="Genomic_DNA"/>
</dbReference>